<reference evidence="1" key="1">
    <citation type="submission" date="2021-02" db="EMBL/GenBank/DDBJ databases">
        <authorList>
            <person name="Nowell W R."/>
        </authorList>
    </citation>
    <scope>NUCLEOTIDE SEQUENCE</scope>
</reference>
<feature type="non-terminal residue" evidence="1">
    <location>
        <position position="13"/>
    </location>
</feature>
<comment type="caution">
    <text evidence="1">The sequence shown here is derived from an EMBL/GenBank/DDBJ whole genome shotgun (WGS) entry which is preliminary data.</text>
</comment>
<protein>
    <submittedName>
        <fullName evidence="1">Uncharacterized protein</fullName>
    </submittedName>
</protein>
<dbReference type="EMBL" id="CAJOBE010038210">
    <property type="protein sequence ID" value="CAF4316991.1"/>
    <property type="molecule type" value="Genomic_DNA"/>
</dbReference>
<gene>
    <name evidence="1" type="ORF">FNK824_LOCUS41198</name>
</gene>
<evidence type="ECO:0000313" key="1">
    <source>
        <dbReference type="EMBL" id="CAF4316991.1"/>
    </source>
</evidence>
<name>A0A820ITZ1_9BILA</name>
<evidence type="ECO:0000313" key="2">
    <source>
        <dbReference type="Proteomes" id="UP000663874"/>
    </source>
</evidence>
<proteinExistence type="predicted"/>
<dbReference type="Proteomes" id="UP000663874">
    <property type="component" value="Unassembled WGS sequence"/>
</dbReference>
<sequence>MVPFGQPENAIRK</sequence>
<organism evidence="1 2">
    <name type="scientific">Rotaria sordida</name>
    <dbReference type="NCBI Taxonomy" id="392033"/>
    <lineage>
        <taxon>Eukaryota</taxon>
        <taxon>Metazoa</taxon>
        <taxon>Spiralia</taxon>
        <taxon>Gnathifera</taxon>
        <taxon>Rotifera</taxon>
        <taxon>Eurotatoria</taxon>
        <taxon>Bdelloidea</taxon>
        <taxon>Philodinida</taxon>
        <taxon>Philodinidae</taxon>
        <taxon>Rotaria</taxon>
    </lineage>
</organism>
<accession>A0A820ITZ1</accession>